<dbReference type="GO" id="GO:0005664">
    <property type="term" value="C:nuclear origin of replication recognition complex"/>
    <property type="evidence" value="ECO:0007669"/>
    <property type="project" value="TreeGrafter"/>
</dbReference>
<dbReference type="GO" id="GO:0003688">
    <property type="term" value="F:DNA replication origin binding"/>
    <property type="evidence" value="ECO:0007669"/>
    <property type="project" value="TreeGrafter"/>
</dbReference>
<keyword evidence="4" id="KW-0235">DNA replication</keyword>
<evidence type="ECO:0000256" key="7">
    <source>
        <dbReference type="SAM" id="MobiDB-lite"/>
    </source>
</evidence>
<dbReference type="Gene3D" id="3.40.50.300">
    <property type="entry name" value="P-loop containing nucleotide triphosphate hydrolases"/>
    <property type="match status" value="1"/>
</dbReference>
<dbReference type="InterPro" id="IPR027417">
    <property type="entry name" value="P-loop_NTPase"/>
</dbReference>
<evidence type="ECO:0000313" key="9">
    <source>
        <dbReference type="EMBL" id="KAF1913297.1"/>
    </source>
</evidence>
<dbReference type="Proteomes" id="UP000800096">
    <property type="component" value="Unassembled WGS sequence"/>
</dbReference>
<dbReference type="AlphaFoldDB" id="A0A6A5QGW5"/>
<dbReference type="OrthoDB" id="343623at2759"/>
<dbReference type="GO" id="GO:0006270">
    <property type="term" value="P:DNA replication initiation"/>
    <property type="evidence" value="ECO:0007669"/>
    <property type="project" value="TreeGrafter"/>
</dbReference>
<evidence type="ECO:0000256" key="4">
    <source>
        <dbReference type="ARBA" id="ARBA00022705"/>
    </source>
</evidence>
<proteinExistence type="inferred from homology"/>
<dbReference type="SMART" id="SM00382">
    <property type="entry name" value="AAA"/>
    <property type="match status" value="1"/>
</dbReference>
<evidence type="ECO:0000256" key="6">
    <source>
        <dbReference type="ARBA" id="ARBA00023242"/>
    </source>
</evidence>
<protein>
    <recommendedName>
        <fullName evidence="3">Origin recognition complex subunit 4</fullName>
    </recommendedName>
</protein>
<keyword evidence="5" id="KW-0238">DNA-binding</keyword>
<gene>
    <name evidence="9" type="ORF">BDU57DRAFT_482094</name>
</gene>
<organism evidence="9 10">
    <name type="scientific">Ampelomyces quisqualis</name>
    <name type="common">Powdery mildew agent</name>
    <dbReference type="NCBI Taxonomy" id="50730"/>
    <lineage>
        <taxon>Eukaryota</taxon>
        <taxon>Fungi</taxon>
        <taxon>Dikarya</taxon>
        <taxon>Ascomycota</taxon>
        <taxon>Pezizomycotina</taxon>
        <taxon>Dothideomycetes</taxon>
        <taxon>Pleosporomycetidae</taxon>
        <taxon>Pleosporales</taxon>
        <taxon>Pleosporineae</taxon>
        <taxon>Phaeosphaeriaceae</taxon>
        <taxon>Ampelomyces</taxon>
    </lineage>
</organism>
<evidence type="ECO:0000256" key="3">
    <source>
        <dbReference type="ARBA" id="ARBA00019083"/>
    </source>
</evidence>
<dbReference type="InterPro" id="IPR003593">
    <property type="entry name" value="AAA+_ATPase"/>
</dbReference>
<dbReference type="InterPro" id="IPR032705">
    <property type="entry name" value="ORC4_C"/>
</dbReference>
<feature type="compositionally biased region" description="Acidic residues" evidence="7">
    <location>
        <begin position="156"/>
        <end position="165"/>
    </location>
</feature>
<dbReference type="PANTHER" id="PTHR12087">
    <property type="entry name" value="ORIGIN RECOGNITION COMPLEX SUBUNIT 4"/>
    <property type="match status" value="1"/>
</dbReference>
<feature type="region of interest" description="Disordered" evidence="7">
    <location>
        <begin position="566"/>
        <end position="586"/>
    </location>
</feature>
<name>A0A6A5QGW5_AMPQU</name>
<feature type="region of interest" description="Disordered" evidence="7">
    <location>
        <begin position="91"/>
        <end position="280"/>
    </location>
</feature>
<dbReference type="EMBL" id="ML979139">
    <property type="protein sequence ID" value="KAF1913297.1"/>
    <property type="molecule type" value="Genomic_DNA"/>
</dbReference>
<dbReference type="PANTHER" id="PTHR12087:SF0">
    <property type="entry name" value="ORIGIN RECOGNITION COMPLEX SUBUNIT 4"/>
    <property type="match status" value="1"/>
</dbReference>
<comment type="similarity">
    <text evidence="2">Belongs to the ORC4 family.</text>
</comment>
<dbReference type="SUPFAM" id="SSF52540">
    <property type="entry name" value="P-loop containing nucleoside triphosphate hydrolases"/>
    <property type="match status" value="1"/>
</dbReference>
<sequence>MDDSPRSSKRRKLDTPKRLASSPGAKGSVQRASGRLASRPVSYANGGAEDEATPQRTAPSARGAASGTATKRTAIPAVEIDLYDDIEGALNVDTAGTRAHRRALAPSREGAESTADELQHVAPTPKRGRGRPKKAQSAVRSASKPLARSDKRGVDDEADVQDELAAEATTPSKRRKGTRTPAGSTRPTAASARKQAALGEGDEGDVLAAATPSRSSKKRNPLPKSTVIADTEDELGEHPPPSSRKQTTSTRRRSNRTDNISNGDEECREGSVTSGDAIDVDGNSVLESVLDPTEPSPFNKPSSAQREKAAAPLLCGHFPAGRELDLLKKIVLERITAKRPSPLVGLDLEYKSVHQLVQQTVTAGEGNSMLLIGARGSGKTALIDKVLSEVAKDNGGEYHVVRLNGFIHTDDKIALREIWRQLGKEMETEDDGSGPGKNYADTLTTLLALLSHPSEQTGEVTDQVAKAVIFVMDEFDLFAHHPRQTLLYNLFDIAQSRKAPIAVLGLTTRIDVTNSLEKRVKSRFSHRYVHLSLAKTFTTFQEMCKAGLIVESEHLTVEERGILEGGLKDATSNGTPAKKGRRGTSHDVVSEWNANINKLFTTPSFLTQHLAPHFYRTKSIPAVLNSFFLPTATLSPDTPFLPNNTLNAPDSKLVLVPHLSTLGLSLLISTARLDIIHDSDTCNFNMAYDEYVTLASKARIQSAAGGISASGSVSKVWSKDVARREWENLVDLGLVIPVVQGQTGGFGMIRCDVALEEIGAVLAGEKGVDRQLERWCKAI</sequence>
<dbReference type="Pfam" id="PF13191">
    <property type="entry name" value="AAA_16"/>
    <property type="match status" value="1"/>
</dbReference>
<dbReference type="InterPro" id="IPR041664">
    <property type="entry name" value="AAA_16"/>
</dbReference>
<evidence type="ECO:0000256" key="1">
    <source>
        <dbReference type="ARBA" id="ARBA00004123"/>
    </source>
</evidence>
<evidence type="ECO:0000256" key="2">
    <source>
        <dbReference type="ARBA" id="ARBA00005334"/>
    </source>
</evidence>
<keyword evidence="10" id="KW-1185">Reference proteome</keyword>
<evidence type="ECO:0000259" key="8">
    <source>
        <dbReference type="SMART" id="SM00382"/>
    </source>
</evidence>
<comment type="subcellular location">
    <subcellularLocation>
        <location evidence="1">Nucleus</location>
    </subcellularLocation>
</comment>
<evidence type="ECO:0000256" key="5">
    <source>
        <dbReference type="ARBA" id="ARBA00023125"/>
    </source>
</evidence>
<reference evidence="9" key="1">
    <citation type="journal article" date="2020" name="Stud. Mycol.">
        <title>101 Dothideomycetes genomes: a test case for predicting lifestyles and emergence of pathogens.</title>
        <authorList>
            <person name="Haridas S."/>
            <person name="Albert R."/>
            <person name="Binder M."/>
            <person name="Bloem J."/>
            <person name="Labutti K."/>
            <person name="Salamov A."/>
            <person name="Andreopoulos B."/>
            <person name="Baker S."/>
            <person name="Barry K."/>
            <person name="Bills G."/>
            <person name="Bluhm B."/>
            <person name="Cannon C."/>
            <person name="Castanera R."/>
            <person name="Culley D."/>
            <person name="Daum C."/>
            <person name="Ezra D."/>
            <person name="Gonzalez J."/>
            <person name="Henrissat B."/>
            <person name="Kuo A."/>
            <person name="Liang C."/>
            <person name="Lipzen A."/>
            <person name="Lutzoni F."/>
            <person name="Magnuson J."/>
            <person name="Mondo S."/>
            <person name="Nolan M."/>
            <person name="Ohm R."/>
            <person name="Pangilinan J."/>
            <person name="Park H.-J."/>
            <person name="Ramirez L."/>
            <person name="Alfaro M."/>
            <person name="Sun H."/>
            <person name="Tritt A."/>
            <person name="Yoshinaga Y."/>
            <person name="Zwiers L.-H."/>
            <person name="Turgeon B."/>
            <person name="Goodwin S."/>
            <person name="Spatafora J."/>
            <person name="Crous P."/>
            <person name="Grigoriev I."/>
        </authorList>
    </citation>
    <scope>NUCLEOTIDE SEQUENCE</scope>
    <source>
        <strain evidence="9">HMLAC05119</strain>
    </source>
</reference>
<dbReference type="InterPro" id="IPR016527">
    <property type="entry name" value="ORC4"/>
</dbReference>
<feature type="region of interest" description="Disordered" evidence="7">
    <location>
        <begin position="1"/>
        <end position="76"/>
    </location>
</feature>
<dbReference type="FunFam" id="3.40.50.300:FF:001597">
    <property type="entry name" value="Origin recognition complex subunit Orc4"/>
    <property type="match status" value="1"/>
</dbReference>
<accession>A0A6A5QGW5</accession>
<evidence type="ECO:0000313" key="10">
    <source>
        <dbReference type="Proteomes" id="UP000800096"/>
    </source>
</evidence>
<feature type="domain" description="AAA+ ATPase" evidence="8">
    <location>
        <begin position="365"/>
        <end position="534"/>
    </location>
</feature>
<dbReference type="Pfam" id="PF14629">
    <property type="entry name" value="ORC4_C"/>
    <property type="match status" value="1"/>
</dbReference>
<keyword evidence="6" id="KW-0539">Nucleus</keyword>